<reference evidence="2" key="1">
    <citation type="submission" date="2014-03" db="EMBL/GenBank/DDBJ databases">
        <title>pFA-1, a novel haloarchaeal plasmid isolated from the type strain of Halorubrum litoreum, contains an integrase family tyrosine recombinases.</title>
        <authorList>
            <person name="Chen S."/>
            <person name="Qin J."/>
            <person name="Yan Z."/>
            <person name="Yang Z.L."/>
        </authorList>
    </citation>
    <scope>NUCLEOTIDE SEQUENCE</scope>
    <source>
        <strain evidence="2">Fa-1</strain>
        <plasmid evidence="2">pFA-1</plasmid>
    </source>
</reference>
<feature type="compositionally biased region" description="Basic and acidic residues" evidence="1">
    <location>
        <begin position="27"/>
        <end position="41"/>
    </location>
</feature>
<name>A0A2R2NVQ4_9EURY</name>
<geneLocation type="plasmid" evidence="2">
    <name>pFA-1</name>
</geneLocation>
<protein>
    <submittedName>
        <fullName evidence="2">Uncharacterized protein</fullName>
    </submittedName>
</protein>
<dbReference type="AlphaFoldDB" id="A0A2R2NVQ4"/>
<accession>A0A2R2NVQ4</accession>
<evidence type="ECO:0000313" key="2">
    <source>
        <dbReference type="EMBL" id="AKB09803.1"/>
    </source>
</evidence>
<proteinExistence type="predicted"/>
<sequence>MAAGYTSSSGRSEAAGAVGRPRPSHRVMADSRTRPAADKAAEAPTDVSHPTERVFDAKRVLAARVDDTTVRQAVGGWK</sequence>
<dbReference type="EMBL" id="KJ619463">
    <property type="protein sequence ID" value="AKB09803.1"/>
    <property type="molecule type" value="Genomic_DNA"/>
</dbReference>
<feature type="compositionally biased region" description="Polar residues" evidence="1">
    <location>
        <begin position="1"/>
        <end position="11"/>
    </location>
</feature>
<feature type="region of interest" description="Disordered" evidence="1">
    <location>
        <begin position="1"/>
        <end position="51"/>
    </location>
</feature>
<keyword evidence="2" id="KW-0614">Plasmid</keyword>
<evidence type="ECO:0000256" key="1">
    <source>
        <dbReference type="SAM" id="MobiDB-lite"/>
    </source>
</evidence>
<organism evidence="2">
    <name type="scientific">Halorubrum distributum</name>
    <dbReference type="NCBI Taxonomy" id="29283"/>
    <lineage>
        <taxon>Archaea</taxon>
        <taxon>Methanobacteriati</taxon>
        <taxon>Methanobacteriota</taxon>
        <taxon>Stenosarchaea group</taxon>
        <taxon>Halobacteria</taxon>
        <taxon>Halobacteriales</taxon>
        <taxon>Haloferacaceae</taxon>
        <taxon>Halorubrum</taxon>
        <taxon>Halorubrum distributum group</taxon>
    </lineage>
</organism>